<organism evidence="2 3">
    <name type="scientific">Sphingorhabdus lacus</name>
    <dbReference type="NCBI Taxonomy" id="392610"/>
    <lineage>
        <taxon>Bacteria</taxon>
        <taxon>Pseudomonadati</taxon>
        <taxon>Pseudomonadota</taxon>
        <taxon>Alphaproteobacteria</taxon>
        <taxon>Sphingomonadales</taxon>
        <taxon>Sphingomonadaceae</taxon>
        <taxon>Sphingorhabdus</taxon>
    </lineage>
</organism>
<dbReference type="EMBL" id="CP035733">
    <property type="protein sequence ID" value="QGY81646.1"/>
    <property type="molecule type" value="Genomic_DNA"/>
</dbReference>
<dbReference type="OrthoDB" id="7265085at2"/>
<dbReference type="Pfam" id="PF09537">
    <property type="entry name" value="DUF2383"/>
    <property type="match status" value="1"/>
</dbReference>
<evidence type="ECO:0000259" key="1">
    <source>
        <dbReference type="Pfam" id="PF09537"/>
    </source>
</evidence>
<sequence>MTPNEREVDTLNDLIKTTIDSVDGYRSAAEDAEHSQYRSIFFDRANERSTVAEQLQSHVRTLGGEPTTDGSVLAGAHRVFMDLKSAITGNDDDAIIAEVERGEDHIKHKFEEAMVDQDISPETRAVIDRCYQSVKQGHDQMSNLKHASQAL</sequence>
<dbReference type="PIRSF" id="PIRSF029477">
    <property type="entry name" value="UCP029477"/>
    <property type="match status" value="1"/>
</dbReference>
<dbReference type="Proteomes" id="UP000428803">
    <property type="component" value="Chromosome"/>
</dbReference>
<gene>
    <name evidence="2" type="ORF">EUU25_14105</name>
</gene>
<evidence type="ECO:0000313" key="2">
    <source>
        <dbReference type="EMBL" id="QGY81646.1"/>
    </source>
</evidence>
<evidence type="ECO:0000313" key="3">
    <source>
        <dbReference type="Proteomes" id="UP000428803"/>
    </source>
</evidence>
<dbReference type="InterPro" id="IPR012347">
    <property type="entry name" value="Ferritin-like"/>
</dbReference>
<protein>
    <submittedName>
        <fullName evidence="2">PA2169 family four-helix-bundle protein</fullName>
    </submittedName>
</protein>
<dbReference type="InterPro" id="IPR011971">
    <property type="entry name" value="CHP02284"/>
</dbReference>
<dbReference type="InterPro" id="IPR009078">
    <property type="entry name" value="Ferritin-like_SF"/>
</dbReference>
<dbReference type="Gene3D" id="1.20.1260.10">
    <property type="match status" value="1"/>
</dbReference>
<dbReference type="InterPro" id="IPR016920">
    <property type="entry name" value="UCP029477"/>
</dbReference>
<dbReference type="KEGG" id="slaa:EUU25_14105"/>
<dbReference type="RefSeq" id="WP_158902036.1">
    <property type="nucleotide sequence ID" value="NZ_CP035733.1"/>
</dbReference>
<reference evidence="3" key="1">
    <citation type="submission" date="2019-01" db="EMBL/GenBank/DDBJ databases">
        <title>Sphingorhabdus lacus sp.nov., isolated from an oligotrophic freshwater lake.</title>
        <authorList>
            <person name="Park M."/>
        </authorList>
    </citation>
    <scope>NUCLEOTIDE SEQUENCE [LARGE SCALE GENOMIC DNA]</scope>
    <source>
        <strain evidence="3">IMCC1753</strain>
    </source>
</reference>
<dbReference type="AlphaFoldDB" id="A0A6I6LC67"/>
<accession>A0A6I6LC67</accession>
<dbReference type="SUPFAM" id="SSF47240">
    <property type="entry name" value="Ferritin-like"/>
    <property type="match status" value="1"/>
</dbReference>
<dbReference type="InterPro" id="IPR019052">
    <property type="entry name" value="DUF2383"/>
</dbReference>
<name>A0A6I6LC67_9SPHN</name>
<dbReference type="NCBIfam" id="TIGR02284">
    <property type="entry name" value="PA2169 family four-helix-bundle protein"/>
    <property type="match status" value="1"/>
</dbReference>
<proteinExistence type="predicted"/>
<keyword evidence="3" id="KW-1185">Reference proteome</keyword>
<feature type="domain" description="DUF2383" evidence="1">
    <location>
        <begin position="8"/>
        <end position="114"/>
    </location>
</feature>